<name>A0A0H3DM07_MYCPB</name>
<dbReference type="Pfam" id="PF09903">
    <property type="entry name" value="DUF2130"/>
    <property type="match status" value="1"/>
</dbReference>
<dbReference type="STRING" id="722438.F539_00925"/>
<dbReference type="InterPro" id="IPR019219">
    <property type="entry name" value="DUF2130"/>
</dbReference>
<dbReference type="eggNOG" id="COG4487">
    <property type="taxonomic scope" value="Bacteria"/>
</dbReference>
<dbReference type="GeneID" id="66609191"/>
<dbReference type="PATRIC" id="fig|722438.3.peg.184"/>
<organism evidence="2 3">
    <name type="scientific">Mycoplasmoides pneumoniae (strain ATCC 15531 / DSM 23978 / CIP 103766 / NBRC 14401 / NCTC 10119 / FH)</name>
    <name type="common">Mycoplasma pneumoniae</name>
    <dbReference type="NCBI Taxonomy" id="722438"/>
    <lineage>
        <taxon>Bacteria</taxon>
        <taxon>Bacillati</taxon>
        <taxon>Mycoplasmatota</taxon>
        <taxon>Mycoplasmoidales</taxon>
        <taxon>Mycoplasmoidaceae</taxon>
        <taxon>Mycoplasmoides</taxon>
    </lineage>
</organism>
<dbReference type="KEGG" id="mpj:MPNE_0190"/>
<evidence type="ECO:0000256" key="1">
    <source>
        <dbReference type="SAM" id="MobiDB-lite"/>
    </source>
</evidence>
<dbReference type="AlphaFoldDB" id="A0A0H3DM07"/>
<sequence length="445" mass="52868">MSDVKYLQVEIVDKNTIRLQEDGKKGQQIRLDQIIKVDQSNILNTLEQAQREAYEREAQSRYQTKLAKELSEKDNTFLKQEAAWNQAHNTQIQQLYQQITNLENQVNNIKRETESKKDNEYQQQIVKLETQLQSIKKETESQKDLEYERKANKTKEENQQELERQRQYFLEQLEQAQKDIEELKTREERFSKWAIAKKGKELEKWCWEAYKNYEELFQNCVFAPYSELVKGAKKSIGVEDDESNINEKADFIFQVFNPNNDKEPFFSICCEMKTEFTESKSRTKNEDHVKKLIADAKRAKCQYGFLVSELELNTENDVQVQRMHTSNSEVEVYLVRPMFFIVMLRLFYFLAKKMFAQVDVNSEYLDKEALNASFSDLKKSLLEKTFTDLNKVFQNNIDELEKIEGLVTKLKAANEKALNSRLNNWEEKIRKFEFKLNKDIVKKLE</sequence>
<dbReference type="HOGENOM" id="CLU_034837_1_0_14"/>
<gene>
    <name evidence="2" type="ordered locus">MPNE_0190</name>
</gene>
<protein>
    <recommendedName>
        <fullName evidence="4">DUF2130 domain-containing protein</fullName>
    </recommendedName>
</protein>
<dbReference type="RefSeq" id="WP_014325384.1">
    <property type="nucleotide sequence ID" value="NZ_CP010546.1"/>
</dbReference>
<evidence type="ECO:0000313" key="2">
    <source>
        <dbReference type="EMBL" id="ADK86761.1"/>
    </source>
</evidence>
<evidence type="ECO:0000313" key="3">
    <source>
        <dbReference type="Proteomes" id="UP000007756"/>
    </source>
</evidence>
<dbReference type="Proteomes" id="UP000007756">
    <property type="component" value="Chromosome"/>
</dbReference>
<dbReference type="PIRSF" id="PIRSF005850">
    <property type="entry name" value="UCP005850"/>
    <property type="match status" value="1"/>
</dbReference>
<feature type="region of interest" description="Disordered" evidence="1">
    <location>
        <begin position="139"/>
        <end position="160"/>
    </location>
</feature>
<accession>A0A0H3DM07</accession>
<dbReference type="PaxDb" id="722438-MPNE_0190"/>
<reference evidence="2 3" key="1">
    <citation type="journal article" date="2010" name="Appl. Environ. Microbiol.">
        <title>Targeted chromosomal knockouts in Mycoplasma pneumoniae.</title>
        <authorList>
            <person name="Krishnakumar R."/>
            <person name="Assad-Garcia N."/>
            <person name="Benders G.A."/>
            <person name="Phan Q."/>
            <person name="Montague M.G."/>
            <person name="Glass J.I."/>
        </authorList>
    </citation>
    <scope>NUCLEOTIDE SEQUENCE [LARGE SCALE GENOMIC DNA]</scope>
    <source>
        <strain evidence="3">ATCC 15531 / DSM 22911 / NBRC 14401 / NCTC 10119 / FH</strain>
    </source>
</reference>
<evidence type="ECO:0008006" key="4">
    <source>
        <dbReference type="Google" id="ProtNLM"/>
    </source>
</evidence>
<dbReference type="EMBL" id="CP002077">
    <property type="protein sequence ID" value="ADK86761.1"/>
    <property type="molecule type" value="Genomic_DNA"/>
</dbReference>
<proteinExistence type="predicted"/>